<dbReference type="EMBL" id="CP041742">
    <property type="protein sequence ID" value="QDQ73608.1"/>
    <property type="molecule type" value="Genomic_DNA"/>
</dbReference>
<evidence type="ECO:0000313" key="1">
    <source>
        <dbReference type="EMBL" id="QDQ73608.1"/>
    </source>
</evidence>
<proteinExistence type="predicted"/>
<dbReference type="Proteomes" id="UP000315891">
    <property type="component" value="Chromosome"/>
</dbReference>
<evidence type="ECO:0000313" key="2">
    <source>
        <dbReference type="Proteomes" id="UP000315891"/>
    </source>
</evidence>
<protein>
    <submittedName>
        <fullName evidence="1">Uncharacterized protein</fullName>
    </submittedName>
</protein>
<dbReference type="RefSeq" id="WP_143879120.1">
    <property type="nucleotide sequence ID" value="NZ_BAABLZ010000001.1"/>
</dbReference>
<organism evidence="1 2">
    <name type="scientific">Pseudoluteimonas lycopersici</name>
    <dbReference type="NCBI Taxonomy" id="1324796"/>
    <lineage>
        <taxon>Bacteria</taxon>
        <taxon>Pseudomonadati</taxon>
        <taxon>Pseudomonadota</taxon>
        <taxon>Gammaproteobacteria</taxon>
        <taxon>Lysobacterales</taxon>
        <taxon>Lysobacteraceae</taxon>
        <taxon>Pseudoluteimonas</taxon>
    </lineage>
</organism>
<dbReference type="AlphaFoldDB" id="A0A516V527"/>
<sequence length="86" mass="10133">MINRQEHPMGWSFLLYELSDAQEHLGTLLKEIIENPEYGEEELRIDLGHVFAHLNRAWYRRNVPHDFPESDWDKASAFPSDIEPLA</sequence>
<keyword evidence="2" id="KW-1185">Reference proteome</keyword>
<dbReference type="OrthoDB" id="5958465at2"/>
<reference evidence="1 2" key="1">
    <citation type="submission" date="2019-07" db="EMBL/GenBank/DDBJ databases">
        <title>Lysobacter weifangensis sp. nov., isolated from bensulfuron-methyl contaminated farmland soil.</title>
        <authorList>
            <person name="Zhao H."/>
        </authorList>
    </citation>
    <scope>NUCLEOTIDE SEQUENCE [LARGE SCALE GENOMIC DNA]</scope>
    <source>
        <strain evidence="1 2">CC-Bw-6</strain>
    </source>
</reference>
<name>A0A516V527_9GAMM</name>
<accession>A0A516V527</accession>
<gene>
    <name evidence="1" type="ORF">FNZ56_06835</name>
</gene>